<proteinExistence type="inferred from homology"/>
<comment type="similarity">
    <text evidence="3">Belongs to the HARBI1 family.</text>
</comment>
<keyword evidence="5" id="KW-0479">Metal-binding</keyword>
<keyword evidence="4" id="KW-0540">Nuclease</keyword>
<evidence type="ECO:0000256" key="7">
    <source>
        <dbReference type="ARBA" id="ARBA00023242"/>
    </source>
</evidence>
<evidence type="ECO:0000313" key="9">
    <source>
        <dbReference type="EMBL" id="JAS69683.1"/>
    </source>
</evidence>
<name>A0A1B6H4T8_9HEMI</name>
<dbReference type="GO" id="GO:0004518">
    <property type="term" value="F:nuclease activity"/>
    <property type="evidence" value="ECO:0007669"/>
    <property type="project" value="UniProtKB-KW"/>
</dbReference>
<dbReference type="Pfam" id="PF13359">
    <property type="entry name" value="DDE_Tnp_4"/>
    <property type="match status" value="1"/>
</dbReference>
<feature type="domain" description="DDE Tnp4" evidence="8">
    <location>
        <begin position="26"/>
        <end position="190"/>
    </location>
</feature>
<dbReference type="GO" id="GO:0016787">
    <property type="term" value="F:hydrolase activity"/>
    <property type="evidence" value="ECO:0007669"/>
    <property type="project" value="UniProtKB-KW"/>
</dbReference>
<evidence type="ECO:0000256" key="3">
    <source>
        <dbReference type="ARBA" id="ARBA00006958"/>
    </source>
</evidence>
<evidence type="ECO:0000256" key="4">
    <source>
        <dbReference type="ARBA" id="ARBA00022722"/>
    </source>
</evidence>
<evidence type="ECO:0000256" key="6">
    <source>
        <dbReference type="ARBA" id="ARBA00022801"/>
    </source>
</evidence>
<dbReference type="GO" id="GO:0005634">
    <property type="term" value="C:nucleus"/>
    <property type="evidence" value="ECO:0007669"/>
    <property type="project" value="UniProtKB-SubCell"/>
</dbReference>
<dbReference type="EMBL" id="GECZ01000086">
    <property type="protein sequence ID" value="JAS69683.1"/>
    <property type="molecule type" value="Transcribed_RNA"/>
</dbReference>
<evidence type="ECO:0000256" key="2">
    <source>
        <dbReference type="ARBA" id="ARBA00004123"/>
    </source>
</evidence>
<gene>
    <name evidence="9" type="ORF">g.15192</name>
</gene>
<evidence type="ECO:0000256" key="5">
    <source>
        <dbReference type="ARBA" id="ARBA00022723"/>
    </source>
</evidence>
<evidence type="ECO:0000256" key="1">
    <source>
        <dbReference type="ARBA" id="ARBA00001968"/>
    </source>
</evidence>
<evidence type="ECO:0000259" key="8">
    <source>
        <dbReference type="Pfam" id="PF13359"/>
    </source>
</evidence>
<organism evidence="9">
    <name type="scientific">Cuerna arida</name>
    <dbReference type="NCBI Taxonomy" id="1464854"/>
    <lineage>
        <taxon>Eukaryota</taxon>
        <taxon>Metazoa</taxon>
        <taxon>Ecdysozoa</taxon>
        <taxon>Arthropoda</taxon>
        <taxon>Hexapoda</taxon>
        <taxon>Insecta</taxon>
        <taxon>Pterygota</taxon>
        <taxon>Neoptera</taxon>
        <taxon>Paraneoptera</taxon>
        <taxon>Hemiptera</taxon>
        <taxon>Auchenorrhyncha</taxon>
        <taxon>Membracoidea</taxon>
        <taxon>Cicadellidae</taxon>
        <taxon>Cicadellinae</taxon>
        <taxon>Proconiini</taxon>
        <taxon>Cuerna</taxon>
    </lineage>
</organism>
<accession>A0A1B6H4T8</accession>
<dbReference type="PANTHER" id="PTHR22930">
    <property type="match status" value="1"/>
</dbReference>
<dbReference type="InterPro" id="IPR045249">
    <property type="entry name" value="HARBI1-like"/>
</dbReference>
<comment type="cofactor">
    <cofactor evidence="1">
        <name>a divalent metal cation</name>
        <dbReference type="ChEBI" id="CHEBI:60240"/>
    </cofactor>
</comment>
<dbReference type="GO" id="GO:0046872">
    <property type="term" value="F:metal ion binding"/>
    <property type="evidence" value="ECO:0007669"/>
    <property type="project" value="UniProtKB-KW"/>
</dbReference>
<keyword evidence="7" id="KW-0539">Nucleus</keyword>
<protein>
    <recommendedName>
        <fullName evidence="8">DDE Tnp4 domain-containing protein</fullName>
    </recommendedName>
</protein>
<reference evidence="9" key="1">
    <citation type="submission" date="2015-11" db="EMBL/GenBank/DDBJ databases">
        <title>De novo transcriptome assembly of four potential Pierce s Disease insect vectors from Arizona vineyards.</title>
        <authorList>
            <person name="Tassone E.E."/>
        </authorList>
    </citation>
    <scope>NUCLEOTIDE SEQUENCE</scope>
</reference>
<keyword evidence="6" id="KW-0378">Hydrolase</keyword>
<dbReference type="PANTHER" id="PTHR22930:SF269">
    <property type="entry name" value="NUCLEASE HARBI1-LIKE PROTEIN"/>
    <property type="match status" value="1"/>
</dbReference>
<dbReference type="InterPro" id="IPR027806">
    <property type="entry name" value="HARBI1_dom"/>
</dbReference>
<dbReference type="AlphaFoldDB" id="A0A1B6H4T8"/>
<comment type="subcellular location">
    <subcellularLocation>
        <location evidence="2">Nucleus</location>
    </subcellularLocation>
</comment>
<sequence>MKRQDWEEVADQFKRRANFPMCLGAIDGKHIRVQNFPHAGSVHFNYKKFYSIVLLAIADANYKFVYVDIGAYGKDCDSSILQSTDFWKRLTLGELDIPQSKGLPPKGIKVPYVFIGDSAFAIHEHILKEFSNNNMSVKQRVFNYRLHRARRYVECAFGILSNKWRIFHRPLNVSKKFSKNIVKACVVLHNIVRSRDVGGQDDEIIVPGSQFRNLIRNTKQTGKTGKGVRTIFANYFVSDEGKLPWQLSKI</sequence>